<dbReference type="PANTHER" id="PTHR21180">
    <property type="entry name" value="ENDONUCLEASE/EXONUCLEASE/PHOSPHATASE FAMILY DOMAIN-CONTAINING PROTEIN 1"/>
    <property type="match status" value="1"/>
</dbReference>
<comment type="caution">
    <text evidence="2">The sequence shown here is derived from an EMBL/GenBank/DDBJ whole genome shotgun (WGS) entry which is preliminary data.</text>
</comment>
<dbReference type="RefSeq" id="WP_097642607.1">
    <property type="nucleotide sequence ID" value="NZ_NQWI01000008.1"/>
</dbReference>
<dbReference type="AlphaFoldDB" id="A0A2A6RN26"/>
<protein>
    <recommendedName>
        <fullName evidence="4">Competence protein ComEA</fullName>
    </recommendedName>
</protein>
<dbReference type="Pfam" id="PF12836">
    <property type="entry name" value="HHH_3"/>
    <property type="match status" value="1"/>
</dbReference>
<feature type="compositionally biased region" description="Low complexity" evidence="1">
    <location>
        <begin position="41"/>
        <end position="71"/>
    </location>
</feature>
<gene>
    <name evidence="2" type="ORF">CJ255_02925</name>
</gene>
<evidence type="ECO:0008006" key="4">
    <source>
        <dbReference type="Google" id="ProtNLM"/>
    </source>
</evidence>
<feature type="compositionally biased region" description="Low complexity" evidence="1">
    <location>
        <begin position="91"/>
        <end position="132"/>
    </location>
</feature>
<name>A0A2A6RN26_9CHLR</name>
<dbReference type="InterPro" id="IPR010994">
    <property type="entry name" value="RuvA_2-like"/>
</dbReference>
<organism evidence="2 3">
    <name type="scientific">Candidatus Viridilinea mediisalina</name>
    <dbReference type="NCBI Taxonomy" id="2024553"/>
    <lineage>
        <taxon>Bacteria</taxon>
        <taxon>Bacillati</taxon>
        <taxon>Chloroflexota</taxon>
        <taxon>Chloroflexia</taxon>
        <taxon>Chloroflexales</taxon>
        <taxon>Chloroflexineae</taxon>
        <taxon>Oscillochloridaceae</taxon>
        <taxon>Candidatus Viridilinea</taxon>
    </lineage>
</organism>
<dbReference type="OrthoDB" id="9790239at2"/>
<accession>A0A2A6RN26</accession>
<dbReference type="Proteomes" id="UP000220527">
    <property type="component" value="Unassembled WGS sequence"/>
</dbReference>
<dbReference type="SUPFAM" id="SSF47781">
    <property type="entry name" value="RuvA domain 2-like"/>
    <property type="match status" value="1"/>
</dbReference>
<keyword evidence="3" id="KW-1185">Reference proteome</keyword>
<proteinExistence type="predicted"/>
<evidence type="ECO:0000313" key="3">
    <source>
        <dbReference type="Proteomes" id="UP000220527"/>
    </source>
</evidence>
<evidence type="ECO:0000313" key="2">
    <source>
        <dbReference type="EMBL" id="PDW04484.1"/>
    </source>
</evidence>
<reference evidence="3" key="1">
    <citation type="submission" date="2017-08" db="EMBL/GenBank/DDBJ databases">
        <authorList>
            <person name="Grouzdev D.S."/>
            <person name="Gaisin V.A."/>
            <person name="Rysina M.S."/>
            <person name="Gorlenko V.M."/>
        </authorList>
    </citation>
    <scope>NUCLEOTIDE SEQUENCE [LARGE SCALE GENOMIC DNA]</scope>
    <source>
        <strain evidence="3">Kir15-3F</strain>
    </source>
</reference>
<sequence>MVQKLFWFGAVAAAGYAAWRFLRRQNEVFDPPAHTAPQRLPPSRTYTPTTPAAPAAPAAPTAGSEASGSGPRRVATRVHRGAPPAMQSRGPAKPTRAPAAPTEPAAPAEPVAEAAPPETPVAAAPTEEPVAEVPADEAPVAEVITEEPVAEVPADEAPVAEVPAEPVAEVLAEEATQATHSMVNLNTANEDELLTLPGIGSTLARRILAFREQNGPFDNLDQLGAVQGINARNIEELRELVTL</sequence>
<dbReference type="PANTHER" id="PTHR21180:SF32">
    <property type="entry name" value="ENDONUCLEASE_EXONUCLEASE_PHOSPHATASE FAMILY DOMAIN-CONTAINING PROTEIN 1"/>
    <property type="match status" value="1"/>
</dbReference>
<feature type="region of interest" description="Disordered" evidence="1">
    <location>
        <begin position="31"/>
        <end position="132"/>
    </location>
</feature>
<dbReference type="EMBL" id="NQWI01000008">
    <property type="protein sequence ID" value="PDW04484.1"/>
    <property type="molecule type" value="Genomic_DNA"/>
</dbReference>
<evidence type="ECO:0000256" key="1">
    <source>
        <dbReference type="SAM" id="MobiDB-lite"/>
    </source>
</evidence>
<dbReference type="Gene3D" id="1.10.150.320">
    <property type="entry name" value="Photosystem II 12 kDa extrinsic protein"/>
    <property type="match status" value="1"/>
</dbReference>
<dbReference type="InterPro" id="IPR051675">
    <property type="entry name" value="Endo/Exo/Phosphatase_dom_1"/>
</dbReference>